<protein>
    <recommendedName>
        <fullName evidence="4">YARHG domain-containing protein</fullName>
    </recommendedName>
</protein>
<dbReference type="Gene3D" id="1.20.58.1690">
    <property type="match status" value="1"/>
</dbReference>
<feature type="coiled-coil region" evidence="1">
    <location>
        <begin position="367"/>
        <end position="394"/>
    </location>
</feature>
<dbReference type="HOGENOM" id="CLU_421388_0_0_0"/>
<dbReference type="AlphaFoldDB" id="C7N958"/>
<keyword evidence="3" id="KW-0472">Membrane</keyword>
<feature type="region of interest" description="Disordered" evidence="2">
    <location>
        <begin position="499"/>
        <end position="548"/>
    </location>
</feature>
<feature type="region of interest" description="Disordered" evidence="2">
    <location>
        <begin position="305"/>
        <end position="330"/>
    </location>
</feature>
<evidence type="ECO:0000259" key="4">
    <source>
        <dbReference type="SMART" id="SM01324"/>
    </source>
</evidence>
<feature type="transmembrane region" description="Helical" evidence="3">
    <location>
        <begin position="462"/>
        <end position="481"/>
    </location>
</feature>
<gene>
    <name evidence="5" type="ordered locus">Lebu_0781</name>
</gene>
<organism evidence="5 6">
    <name type="scientific">Leptotrichia buccalis (strain ATCC 14201 / DSM 1135 / JCM 12969 / NCTC 10249 / C-1013-b)</name>
    <dbReference type="NCBI Taxonomy" id="523794"/>
    <lineage>
        <taxon>Bacteria</taxon>
        <taxon>Fusobacteriati</taxon>
        <taxon>Fusobacteriota</taxon>
        <taxon>Fusobacteriia</taxon>
        <taxon>Fusobacteriales</taxon>
        <taxon>Leptotrichiaceae</taxon>
        <taxon>Leptotrichia</taxon>
    </lineage>
</organism>
<evidence type="ECO:0000256" key="2">
    <source>
        <dbReference type="SAM" id="MobiDB-lite"/>
    </source>
</evidence>
<dbReference type="Pfam" id="PF13308">
    <property type="entry name" value="YARHG"/>
    <property type="match status" value="1"/>
</dbReference>
<dbReference type="KEGG" id="lba:Lebu_0781"/>
<keyword evidence="3" id="KW-0812">Transmembrane</keyword>
<keyword evidence="1" id="KW-0175">Coiled coil</keyword>
<feature type="compositionally biased region" description="Low complexity" evidence="2">
    <location>
        <begin position="510"/>
        <end position="542"/>
    </location>
</feature>
<keyword evidence="3" id="KW-1133">Transmembrane helix</keyword>
<reference evidence="5 6" key="1">
    <citation type="journal article" date="2009" name="Stand. Genomic Sci.">
        <title>Complete genome sequence of Leptotrichia buccalis type strain (C-1013-b).</title>
        <authorList>
            <person name="Ivanova N."/>
            <person name="Gronow S."/>
            <person name="Lapidus A."/>
            <person name="Copeland A."/>
            <person name="Glavina Del Rio T."/>
            <person name="Nolan M."/>
            <person name="Lucas S."/>
            <person name="Chen F."/>
            <person name="Tice H."/>
            <person name="Cheng J.F."/>
            <person name="Saunders E."/>
            <person name="Bruce D."/>
            <person name="Goodwin L."/>
            <person name="Brettin T."/>
            <person name="Detter J.C."/>
            <person name="Han C."/>
            <person name="Pitluck S."/>
            <person name="Mikhailova N."/>
            <person name="Pati A."/>
            <person name="Mavrommatis K."/>
            <person name="Chen A."/>
            <person name="Palaniappan K."/>
            <person name="Land M."/>
            <person name="Hauser L."/>
            <person name="Chang Y.J."/>
            <person name="Jeffries C.D."/>
            <person name="Chain P."/>
            <person name="Rohde C."/>
            <person name="Goker M."/>
            <person name="Bristow J."/>
            <person name="Eisen J.A."/>
            <person name="Markowitz V."/>
            <person name="Hugenholtz P."/>
            <person name="Kyrpides N.C."/>
            <person name="Klenk H.P."/>
        </authorList>
    </citation>
    <scope>NUCLEOTIDE SEQUENCE [LARGE SCALE GENOMIC DNA]</scope>
    <source>
        <strain evidence="6">ATCC 14201 / DSM 1135 / JCM 12969 / NCTC 10249 / C-1013-b</strain>
    </source>
</reference>
<feature type="domain" description="YARHG" evidence="4">
    <location>
        <begin position="562"/>
        <end position="650"/>
    </location>
</feature>
<dbReference type="InterPro" id="IPR025582">
    <property type="entry name" value="YARHG_dom"/>
</dbReference>
<dbReference type="EMBL" id="CP001685">
    <property type="protein sequence ID" value="ACV38689.1"/>
    <property type="molecule type" value="Genomic_DNA"/>
</dbReference>
<dbReference type="RefSeq" id="WP_015769037.1">
    <property type="nucleotide sequence ID" value="NC_013192.1"/>
</dbReference>
<dbReference type="SMART" id="SM01324">
    <property type="entry name" value="YARHG"/>
    <property type="match status" value="1"/>
</dbReference>
<dbReference type="Proteomes" id="UP000001910">
    <property type="component" value="Chromosome"/>
</dbReference>
<evidence type="ECO:0000256" key="3">
    <source>
        <dbReference type="SAM" id="Phobius"/>
    </source>
</evidence>
<evidence type="ECO:0000313" key="6">
    <source>
        <dbReference type="Proteomes" id="UP000001910"/>
    </source>
</evidence>
<feature type="compositionally biased region" description="Polar residues" evidence="2">
    <location>
        <begin position="499"/>
        <end position="509"/>
    </location>
</feature>
<dbReference type="InterPro" id="IPR038434">
    <property type="entry name" value="YARHG_sf"/>
</dbReference>
<feature type="compositionally biased region" description="Low complexity" evidence="2">
    <location>
        <begin position="305"/>
        <end position="321"/>
    </location>
</feature>
<sequence length="650" mass="76345">MAEKNKIEHNWYEILELTFYPVAEENEEKIKNRIDEKRKQWIINGSDIIKGTDYKIYLNLYNKGIIYEQMLGKNNIREKLIKDARNNYFKPIDDFLNAIGNIPITNEIIKKIAKESKRDEKLVVERIQQSGKKIDFDEAKKTASDAYNNYCNYMKKKFKFLTVFRGIDQYLKILNKKNLYDFLISEGLELKTLTVSKIDEKRLKLLKSDDETSAKRKLYSECEKMLKYTEIKTEYDDYLKYLKYKEVSVILSKIKKIFNVIGTTISKRQSDNFINEIAEILKNEKEAREIFTNFCDENNFPYNISETSNNTNNNNTQNNESFDSSETQKTSNKSCEKALEAIDEFRLADAQNYLKEAENYWSENPQIKIIKTKLNKIKEEIIREIEEIKNCIRNGNYGIAEEKYKQLKNKYPYLKNVEIEKSLYTRNREQNQETTSSDTPRYTNNNYYRNSARTRTVKKNNVPIFLLIGIIVILIAVFSIVQAMKPKYPEVSSVPVQSNIPAKTENTQPQTSNSNKNNSENENSSQVQNNNDQNQNNQIQQEKTSQEQEIISIDDASNLSDLLSRVRQIKKKVLSGDQNILKNYTPFGLQIIRNSFYAEHGYIFQKNQDMNEYFNNLSGYEESNPDATTIEQNFSQEDRNFINIVRTMEK</sequence>
<evidence type="ECO:0000313" key="5">
    <source>
        <dbReference type="EMBL" id="ACV38689.1"/>
    </source>
</evidence>
<name>C7N958_LEPBD</name>
<evidence type="ECO:0000256" key="1">
    <source>
        <dbReference type="SAM" id="Coils"/>
    </source>
</evidence>
<feature type="region of interest" description="Disordered" evidence="2">
    <location>
        <begin position="425"/>
        <end position="447"/>
    </location>
</feature>
<dbReference type="STRING" id="523794.Lebu_0781"/>
<keyword evidence="6" id="KW-1185">Reference proteome</keyword>
<dbReference type="OrthoDB" id="9788304at2"/>
<proteinExistence type="predicted"/>
<accession>C7N958</accession>